<evidence type="ECO:0000256" key="9">
    <source>
        <dbReference type="ARBA" id="ARBA00051960"/>
    </source>
</evidence>
<evidence type="ECO:0000259" key="18">
    <source>
        <dbReference type="Pfam" id="PF00534"/>
    </source>
</evidence>
<evidence type="ECO:0000256" key="7">
    <source>
        <dbReference type="ARBA" id="ARBA00023209"/>
    </source>
</evidence>
<comment type="similarity">
    <text evidence="2">Belongs to the glycosyltransferase group 1 family. Glycosyltransferase 4 subfamily.</text>
</comment>
<name>A0A975JYF1_9MYCO</name>
<evidence type="ECO:0000256" key="5">
    <source>
        <dbReference type="ARBA" id="ARBA00022679"/>
    </source>
</evidence>
<evidence type="ECO:0000256" key="14">
    <source>
        <dbReference type="ARBA" id="ARBA00075163"/>
    </source>
</evidence>
<dbReference type="PANTHER" id="PTHR45947:SF3">
    <property type="entry name" value="SULFOQUINOVOSYL TRANSFERASE SQD2"/>
    <property type="match status" value="1"/>
</dbReference>
<dbReference type="EMBL" id="CP046600">
    <property type="protein sequence ID" value="QUR67987.1"/>
    <property type="molecule type" value="Genomic_DNA"/>
</dbReference>
<keyword evidence="3" id="KW-0444">Lipid biosynthesis</keyword>
<keyword evidence="4" id="KW-0328">Glycosyltransferase</keyword>
<sequence>MSRVLLVTNDFPPRRGGIQSYLGEFVGRLAQAGSHNVTVYAPSWKGSETFDEAARAGGYRVVRHPGTLMLPVPAVDRRMRRLIAENDIDTVWFGAAAPLALLAQRARQAGANRVLASTHGHEVGWSMLPVARSVLRRIGDGTDIVTFVSRYTRSRFARAFGPAASLEYLPPGVDTDRFRPDPAARAELRARYGLGERPTVVCLSRLVPRKGQDTLVKAWRSVRSRVDGAALVVVGGGPYLEALRKLAKEQGVDDDVTFTGGVAAAELPAHHALADVFAMPCRTRGAGMDVEGLGIVFLEASATGVPVIAGESGGAPETVQHNKTGLVVDGNSVDRVGEAVIELLTDRDRAAAMGAAGREWVIDRWRWDILVDRLAVLLHGDDAGR</sequence>
<evidence type="ECO:0000259" key="19">
    <source>
        <dbReference type="Pfam" id="PF13439"/>
    </source>
</evidence>
<keyword evidence="21" id="KW-1185">Reference proteome</keyword>
<evidence type="ECO:0000256" key="1">
    <source>
        <dbReference type="ARBA" id="ARBA00005189"/>
    </source>
</evidence>
<dbReference type="EC" id="2.4.1.346" evidence="12"/>
<dbReference type="Pfam" id="PF00534">
    <property type="entry name" value="Glycos_transf_1"/>
    <property type="match status" value="1"/>
</dbReference>
<dbReference type="PANTHER" id="PTHR45947">
    <property type="entry name" value="SULFOQUINOVOSYL TRANSFERASE SQD2"/>
    <property type="match status" value="1"/>
</dbReference>
<dbReference type="GO" id="GO:0008654">
    <property type="term" value="P:phospholipid biosynthetic process"/>
    <property type="evidence" value="ECO:0007669"/>
    <property type="project" value="UniProtKB-KW"/>
</dbReference>
<evidence type="ECO:0000256" key="12">
    <source>
        <dbReference type="ARBA" id="ARBA00066957"/>
    </source>
</evidence>
<evidence type="ECO:0000313" key="21">
    <source>
        <dbReference type="Proteomes" id="UP000682202"/>
    </source>
</evidence>
<dbReference type="Proteomes" id="UP000682202">
    <property type="component" value="Chromosome"/>
</dbReference>
<evidence type="ECO:0000256" key="17">
    <source>
        <dbReference type="ARBA" id="ARBA00079381"/>
    </source>
</evidence>
<dbReference type="GO" id="GO:0009247">
    <property type="term" value="P:glycolipid biosynthetic process"/>
    <property type="evidence" value="ECO:0007669"/>
    <property type="project" value="UniProtKB-ARBA"/>
</dbReference>
<organism evidence="20 21">
    <name type="scientific">Mycobacterium spongiae</name>
    <dbReference type="NCBI Taxonomy" id="886343"/>
    <lineage>
        <taxon>Bacteria</taxon>
        <taxon>Bacillati</taxon>
        <taxon>Actinomycetota</taxon>
        <taxon>Actinomycetes</taxon>
        <taxon>Mycobacteriales</taxon>
        <taxon>Mycobacteriaceae</taxon>
        <taxon>Mycobacterium</taxon>
    </lineage>
</organism>
<evidence type="ECO:0000256" key="8">
    <source>
        <dbReference type="ARBA" id="ARBA00023264"/>
    </source>
</evidence>
<evidence type="ECO:0000256" key="10">
    <source>
        <dbReference type="ARBA" id="ARBA00052876"/>
    </source>
</evidence>
<dbReference type="GO" id="GO:0043750">
    <property type="term" value="F:phosphatidylinositol alpha-mannosyltransferase activity"/>
    <property type="evidence" value="ECO:0007669"/>
    <property type="project" value="UniProtKB-ARBA"/>
</dbReference>
<keyword evidence="7" id="KW-0594">Phospholipid biosynthesis</keyword>
<keyword evidence="5" id="KW-0808">Transferase</keyword>
<feature type="domain" description="Glycosyltransferase subfamily 4-like N-terminal" evidence="19">
    <location>
        <begin position="16"/>
        <end position="177"/>
    </location>
</feature>
<dbReference type="InterPro" id="IPR050194">
    <property type="entry name" value="Glycosyltransferase_grp1"/>
</dbReference>
<keyword evidence="8" id="KW-1208">Phospholipid metabolism</keyword>
<dbReference type="Pfam" id="PF13439">
    <property type="entry name" value="Glyco_transf_4"/>
    <property type="match status" value="1"/>
</dbReference>
<dbReference type="SUPFAM" id="SSF53756">
    <property type="entry name" value="UDP-Glycosyltransferase/glycogen phosphorylase"/>
    <property type="match status" value="1"/>
</dbReference>
<dbReference type="GO" id="GO:0016020">
    <property type="term" value="C:membrane"/>
    <property type="evidence" value="ECO:0007669"/>
    <property type="project" value="GOC"/>
</dbReference>
<evidence type="ECO:0000256" key="15">
    <source>
        <dbReference type="ARBA" id="ARBA00076875"/>
    </source>
</evidence>
<keyword evidence="6" id="KW-0443">Lipid metabolism</keyword>
<evidence type="ECO:0000256" key="13">
    <source>
        <dbReference type="ARBA" id="ARBA00068536"/>
    </source>
</evidence>
<evidence type="ECO:0000256" key="16">
    <source>
        <dbReference type="ARBA" id="ARBA00077842"/>
    </source>
</evidence>
<dbReference type="AlphaFoldDB" id="A0A975JYF1"/>
<protein>
    <recommendedName>
        <fullName evidence="13">GDP-mannose-dependent alpha-(1-6)-phosphatidylinositol monomannoside mannosyltransferase</fullName>
        <ecNumber evidence="12">2.4.1.346</ecNumber>
    </recommendedName>
    <alternativeName>
        <fullName evidence="14">Alpha-D-mannose-alpha-(1-6)-phosphatidylmyo-inositol-mannosyltransferase</fullName>
    </alternativeName>
    <alternativeName>
        <fullName evidence="17">Alpha-mannosyltransferase</fullName>
    </alternativeName>
    <alternativeName>
        <fullName evidence="16">Guanosine diphosphomannose-phosphatidyl-inositol alpha-mannosyltransferase</fullName>
    </alternativeName>
    <alternativeName>
        <fullName evidence="15">Phosphatidylinositol alpha-mannosyltransferase</fullName>
    </alternativeName>
</protein>
<dbReference type="KEGG" id="mspg:F6B93_13570"/>
<accession>A0A975JYF1</accession>
<comment type="catalytic activity">
    <reaction evidence="10">
        <text>a 1,2-diacyl-sn-glycero-3-phospho-[alpha-D-mannopyranosyl-(1&lt;-&gt;6)-D-myo-inositol] + GDP-alpha-D-mannose = a 2,6-O-bis(alpha-D-mannopyranosyl)-1-phosphatidyl-1D-myo-inositol + GDP + H(+)</text>
        <dbReference type="Rhea" id="RHEA:52440"/>
        <dbReference type="ChEBI" id="CHEBI:15378"/>
        <dbReference type="ChEBI" id="CHEBI:57527"/>
        <dbReference type="ChEBI" id="CHEBI:58189"/>
        <dbReference type="ChEBI" id="CHEBI:87673"/>
        <dbReference type="ChEBI" id="CHEBI:136624"/>
        <dbReference type="EC" id="2.4.1.346"/>
    </reaction>
</comment>
<feature type="domain" description="Glycosyl transferase family 1" evidence="18">
    <location>
        <begin position="186"/>
        <end position="360"/>
    </location>
</feature>
<dbReference type="Gene3D" id="3.40.50.2000">
    <property type="entry name" value="Glycogen Phosphorylase B"/>
    <property type="match status" value="2"/>
</dbReference>
<evidence type="ECO:0000313" key="20">
    <source>
        <dbReference type="EMBL" id="QUR67987.1"/>
    </source>
</evidence>
<dbReference type="InterPro" id="IPR028098">
    <property type="entry name" value="Glyco_trans_4-like_N"/>
</dbReference>
<evidence type="ECO:0000256" key="3">
    <source>
        <dbReference type="ARBA" id="ARBA00022516"/>
    </source>
</evidence>
<evidence type="ECO:0000256" key="2">
    <source>
        <dbReference type="ARBA" id="ARBA00009481"/>
    </source>
</evidence>
<dbReference type="FunFam" id="3.40.50.2000:FF:000069">
    <property type="entry name" value="Alpha-(1-6)-phosphatidylinositol monomannoside mannosyltransferase"/>
    <property type="match status" value="1"/>
</dbReference>
<dbReference type="InterPro" id="IPR001296">
    <property type="entry name" value="Glyco_trans_1"/>
</dbReference>
<comment type="catalytic activity">
    <reaction evidence="9">
        <text>a 1,2-diacyl-sn-glycero-3-phospho-[alpha-D-6-acyl-mannopyranosyl-(1&lt;-&gt;6)-D-myo-inositol] + GDP-alpha-D-mannose = a 2-O-(alpha-D-mannosyl)-6-O-(6-O-acyl-alpha-D-mannosyl)-1-phosphatidyl-1D-myo-inositol + GDP + H(+)</text>
        <dbReference type="Rhea" id="RHEA:52444"/>
        <dbReference type="ChEBI" id="CHEBI:15378"/>
        <dbReference type="ChEBI" id="CHEBI:57527"/>
        <dbReference type="ChEBI" id="CHEBI:58189"/>
        <dbReference type="ChEBI" id="CHEBI:88053"/>
        <dbReference type="ChEBI" id="CHEBI:136625"/>
        <dbReference type="EC" id="2.4.1.346"/>
    </reaction>
</comment>
<dbReference type="RefSeq" id="WP_211695561.1">
    <property type="nucleotide sequence ID" value="NZ_CP046600.1"/>
</dbReference>
<dbReference type="FunFam" id="3.40.50.2000:FF:000115">
    <property type="entry name" value="Alpha-(1-6)-phosphatidylinositol monomannoside mannosyltransferase"/>
    <property type="match status" value="1"/>
</dbReference>
<dbReference type="GO" id="GO:0033164">
    <property type="term" value="F:initiation-specific glycolipid 1,6-alpha-mannosyltransferase activity"/>
    <property type="evidence" value="ECO:0007669"/>
    <property type="project" value="UniProtKB-ARBA"/>
</dbReference>
<gene>
    <name evidence="20" type="ORF">F6B93_13570</name>
</gene>
<evidence type="ECO:0000256" key="11">
    <source>
        <dbReference type="ARBA" id="ARBA00060651"/>
    </source>
</evidence>
<evidence type="ECO:0000256" key="6">
    <source>
        <dbReference type="ARBA" id="ARBA00023098"/>
    </source>
</evidence>
<comment type="pathway">
    <text evidence="11">Phospholipid metabolism; phosphatidylinositol metabolism.</text>
</comment>
<proteinExistence type="inferred from homology"/>
<reference evidence="20" key="1">
    <citation type="submission" date="2019-12" db="EMBL/GenBank/DDBJ databases">
        <title>Mycobacterium spongiae sp. nov.</title>
        <authorList>
            <person name="Stinear T."/>
        </authorList>
    </citation>
    <scope>NUCLEOTIDE SEQUENCE</scope>
    <source>
        <strain evidence="20">FSD4b-SM</strain>
    </source>
</reference>
<dbReference type="CDD" id="cd03801">
    <property type="entry name" value="GT4_PimA-like"/>
    <property type="match status" value="1"/>
</dbReference>
<evidence type="ECO:0000256" key="4">
    <source>
        <dbReference type="ARBA" id="ARBA00022676"/>
    </source>
</evidence>
<comment type="pathway">
    <text evidence="1">Lipid metabolism.</text>
</comment>